<dbReference type="EMBL" id="CP140154">
    <property type="protein sequence ID" value="WQG87114.1"/>
    <property type="molecule type" value="Genomic_DNA"/>
</dbReference>
<dbReference type="PANTHER" id="PTHR43685">
    <property type="entry name" value="GLYCOSYLTRANSFERASE"/>
    <property type="match status" value="1"/>
</dbReference>
<evidence type="ECO:0000313" key="6">
    <source>
        <dbReference type="EMBL" id="WQG87114.1"/>
    </source>
</evidence>
<evidence type="ECO:0000313" key="5">
    <source>
        <dbReference type="EMBL" id="SFW72360.1"/>
    </source>
</evidence>
<reference evidence="5 7" key="1">
    <citation type="submission" date="2016-11" db="EMBL/GenBank/DDBJ databases">
        <authorList>
            <person name="Jaros S."/>
            <person name="Januszkiewicz K."/>
            <person name="Wedrychowicz H."/>
        </authorList>
    </citation>
    <scope>NUCLEOTIDE SEQUENCE [LARGE SCALE GENOMIC DNA]</scope>
    <source>
        <strain evidence="5 7">DSM 784</strain>
    </source>
</reference>
<dbReference type="InterPro" id="IPR029044">
    <property type="entry name" value="Nucleotide-diphossugar_trans"/>
</dbReference>
<protein>
    <submittedName>
        <fullName evidence="5">Glycosyl transferase family 2</fullName>
    </submittedName>
    <submittedName>
        <fullName evidence="6">Glycosyltransferase</fullName>
        <ecNumber evidence="6">2.4.-.-</ecNumber>
    </submittedName>
</protein>
<dbReference type="EMBL" id="FPIZ01000012">
    <property type="protein sequence ID" value="SFW72360.1"/>
    <property type="molecule type" value="Genomic_DNA"/>
</dbReference>
<keyword evidence="3 5" id="KW-0808">Transferase</keyword>
<keyword evidence="2 6" id="KW-0328">Glycosyltransferase</keyword>
<dbReference type="Proteomes" id="UP001326715">
    <property type="component" value="Chromosome"/>
</dbReference>
<keyword evidence="8" id="KW-1185">Reference proteome</keyword>
<dbReference type="OrthoDB" id="9815829at2"/>
<feature type="domain" description="Glycosyltransferase 2-like" evidence="4">
    <location>
        <begin position="5"/>
        <end position="171"/>
    </location>
</feature>
<evidence type="ECO:0000259" key="4">
    <source>
        <dbReference type="Pfam" id="PF00535"/>
    </source>
</evidence>
<gene>
    <name evidence="5" type="ORF">SAMN05661012_03919</name>
    <name evidence="6" type="ORF">SR876_19530</name>
</gene>
<sequence>MMDFSVLMSVYRNDDVEALRASVESLLKQERRPSEIVIVLDGPVPEDITKLLNSYKEQYSPLFNLVPLPVNVGLGKALSIGLEHCNHELIARMDADDISKPARFAKQVGFMERHQEVDLVGSWIEEFIGVTDNVVSLRKVPETYEEIVKFAKVRSPFNHPTVVFRKEAIREVGGYHDYGTFEDYHLWSRLIVNNKKCHNLQEGLLFFRTTRNLYKRRGGWKKAVAEWKLQCYFLSIGFISRTQFLRNVASRGLARLVPNFVRAMLYKVVLSSKKV</sequence>
<accession>A0A1K1RJV8</accession>
<dbReference type="Pfam" id="PF00535">
    <property type="entry name" value="Glycos_transf_2"/>
    <property type="match status" value="1"/>
</dbReference>
<dbReference type="RefSeq" id="WP_083571626.1">
    <property type="nucleotide sequence ID" value="NZ_CP139972.1"/>
</dbReference>
<dbReference type="Gene3D" id="3.90.550.10">
    <property type="entry name" value="Spore Coat Polysaccharide Biosynthesis Protein SpsA, Chain A"/>
    <property type="match status" value="1"/>
</dbReference>
<proteinExistence type="inferred from homology"/>
<reference evidence="6 8" key="2">
    <citation type="submission" date="2023-11" db="EMBL/GenBank/DDBJ databases">
        <title>MicrobeMod: A computational toolkit for identifying prokaryotic methylation and restriction-modification with nanopore sequencing.</title>
        <authorList>
            <person name="Crits-Christoph A."/>
            <person name="Kang S.C."/>
            <person name="Lee H."/>
            <person name="Ostrov N."/>
        </authorList>
    </citation>
    <scope>NUCLEOTIDE SEQUENCE [LARGE SCALE GENOMIC DNA]</scope>
    <source>
        <strain evidence="6 8">ATCC 23090</strain>
    </source>
</reference>
<dbReference type="InterPro" id="IPR001173">
    <property type="entry name" value="Glyco_trans_2-like"/>
</dbReference>
<dbReference type="SUPFAM" id="SSF53448">
    <property type="entry name" value="Nucleotide-diphospho-sugar transferases"/>
    <property type="match status" value="1"/>
</dbReference>
<organism evidence="5 7">
    <name type="scientific">Chitinophaga sancti</name>
    <dbReference type="NCBI Taxonomy" id="1004"/>
    <lineage>
        <taxon>Bacteria</taxon>
        <taxon>Pseudomonadati</taxon>
        <taxon>Bacteroidota</taxon>
        <taxon>Chitinophagia</taxon>
        <taxon>Chitinophagales</taxon>
        <taxon>Chitinophagaceae</taxon>
        <taxon>Chitinophaga</taxon>
    </lineage>
</organism>
<dbReference type="InterPro" id="IPR050834">
    <property type="entry name" value="Glycosyltransf_2"/>
</dbReference>
<evidence type="ECO:0000256" key="3">
    <source>
        <dbReference type="ARBA" id="ARBA00022679"/>
    </source>
</evidence>
<dbReference type="AlphaFoldDB" id="A0A1K1RJV8"/>
<comment type="similarity">
    <text evidence="1">Belongs to the glycosyltransferase 2 family.</text>
</comment>
<evidence type="ECO:0000313" key="8">
    <source>
        <dbReference type="Proteomes" id="UP001326715"/>
    </source>
</evidence>
<dbReference type="PANTHER" id="PTHR43685:SF5">
    <property type="entry name" value="GLYCOSYLTRANSFERASE EPSE-RELATED"/>
    <property type="match status" value="1"/>
</dbReference>
<evidence type="ECO:0000256" key="2">
    <source>
        <dbReference type="ARBA" id="ARBA00022676"/>
    </source>
</evidence>
<name>A0A1K1RJV8_9BACT</name>
<dbReference type="STRING" id="1004.SAMN05661012_03919"/>
<dbReference type="EC" id="2.4.-.-" evidence="6"/>
<dbReference type="Proteomes" id="UP000183788">
    <property type="component" value="Unassembled WGS sequence"/>
</dbReference>
<evidence type="ECO:0000313" key="7">
    <source>
        <dbReference type="Proteomes" id="UP000183788"/>
    </source>
</evidence>
<dbReference type="GO" id="GO:0016757">
    <property type="term" value="F:glycosyltransferase activity"/>
    <property type="evidence" value="ECO:0007669"/>
    <property type="project" value="UniProtKB-KW"/>
</dbReference>
<evidence type="ECO:0000256" key="1">
    <source>
        <dbReference type="ARBA" id="ARBA00006739"/>
    </source>
</evidence>